<keyword evidence="1" id="KW-1133">Transmembrane helix</keyword>
<comment type="caution">
    <text evidence="3">The sequence shown here is derived from an EMBL/GenBank/DDBJ whole genome shotgun (WGS) entry which is preliminary data.</text>
</comment>
<evidence type="ECO:0000313" key="3">
    <source>
        <dbReference type="EMBL" id="OXA45184.1"/>
    </source>
</evidence>
<evidence type="ECO:0000256" key="2">
    <source>
        <dbReference type="SAM" id="SignalP"/>
    </source>
</evidence>
<dbReference type="Proteomes" id="UP000198287">
    <property type="component" value="Unassembled WGS sequence"/>
</dbReference>
<proteinExistence type="predicted"/>
<gene>
    <name evidence="3" type="ORF">Fcan01_20319</name>
</gene>
<reference evidence="3 4" key="1">
    <citation type="submission" date="2015-12" db="EMBL/GenBank/DDBJ databases">
        <title>The genome of Folsomia candida.</title>
        <authorList>
            <person name="Faddeeva A."/>
            <person name="Derks M.F."/>
            <person name="Anvar Y."/>
            <person name="Smit S."/>
            <person name="Van Straalen N."/>
            <person name="Roelofs D."/>
        </authorList>
    </citation>
    <scope>NUCLEOTIDE SEQUENCE [LARGE SCALE GENOMIC DNA]</scope>
    <source>
        <strain evidence="3 4">VU population</strain>
        <tissue evidence="3">Whole body</tissue>
    </source>
</reference>
<keyword evidence="2" id="KW-0732">Signal</keyword>
<name>A0A226DK02_FOLCA</name>
<feature type="chain" id="PRO_5012804815" evidence="2">
    <location>
        <begin position="20"/>
        <end position="154"/>
    </location>
</feature>
<accession>A0A226DK02</accession>
<dbReference type="EMBL" id="LNIX01000018">
    <property type="protein sequence ID" value="OXA45184.1"/>
    <property type="molecule type" value="Genomic_DNA"/>
</dbReference>
<organism evidence="3 4">
    <name type="scientific">Folsomia candida</name>
    <name type="common">Springtail</name>
    <dbReference type="NCBI Taxonomy" id="158441"/>
    <lineage>
        <taxon>Eukaryota</taxon>
        <taxon>Metazoa</taxon>
        <taxon>Ecdysozoa</taxon>
        <taxon>Arthropoda</taxon>
        <taxon>Hexapoda</taxon>
        <taxon>Collembola</taxon>
        <taxon>Entomobryomorpha</taxon>
        <taxon>Isotomoidea</taxon>
        <taxon>Isotomidae</taxon>
        <taxon>Proisotominae</taxon>
        <taxon>Folsomia</taxon>
    </lineage>
</organism>
<evidence type="ECO:0000256" key="1">
    <source>
        <dbReference type="SAM" id="Phobius"/>
    </source>
</evidence>
<evidence type="ECO:0000313" key="4">
    <source>
        <dbReference type="Proteomes" id="UP000198287"/>
    </source>
</evidence>
<feature type="transmembrane region" description="Helical" evidence="1">
    <location>
        <begin position="30"/>
        <end position="51"/>
    </location>
</feature>
<keyword evidence="1" id="KW-0472">Membrane</keyword>
<keyword evidence="4" id="KW-1185">Reference proteome</keyword>
<sequence>MPALAIIILLVFFIPQSTQIIWKISPKMKSFLLTVAVCCLLLVAMTTAASIDQKTGDEIKAMDLFVSGGPVKPSIFMVSDSPFLEKILSFSKMTTFYLGPQILATPAISWLPRVAKMLLVTRPPTRWPTTRAVRSTKTIGGKSIMVFVQWRKKM</sequence>
<dbReference type="AlphaFoldDB" id="A0A226DK02"/>
<keyword evidence="1" id="KW-0812">Transmembrane</keyword>
<feature type="signal peptide" evidence="2">
    <location>
        <begin position="1"/>
        <end position="19"/>
    </location>
</feature>
<protein>
    <submittedName>
        <fullName evidence="3">Uncharacterized protein</fullName>
    </submittedName>
</protein>